<dbReference type="PANTHER" id="PTHR30469">
    <property type="entry name" value="MULTIDRUG RESISTANCE PROTEIN MDTA"/>
    <property type="match status" value="1"/>
</dbReference>
<dbReference type="PANTHER" id="PTHR30469:SF15">
    <property type="entry name" value="HLYD FAMILY OF SECRETION PROTEINS"/>
    <property type="match status" value="1"/>
</dbReference>
<feature type="domain" description="CzcB-like barrel-sandwich hybrid" evidence="3">
    <location>
        <begin position="73"/>
        <end position="209"/>
    </location>
</feature>
<evidence type="ECO:0000256" key="1">
    <source>
        <dbReference type="ARBA" id="ARBA00009477"/>
    </source>
</evidence>
<keyword evidence="5" id="KW-1185">Reference proteome</keyword>
<dbReference type="InterPro" id="IPR006143">
    <property type="entry name" value="RND_pump_MFP"/>
</dbReference>
<dbReference type="Gene3D" id="1.10.287.470">
    <property type="entry name" value="Helix hairpin bin"/>
    <property type="match status" value="1"/>
</dbReference>
<dbReference type="RefSeq" id="WP_252085726.1">
    <property type="nucleotide sequence ID" value="NZ_CP092418.1"/>
</dbReference>
<dbReference type="Proteomes" id="UP001055658">
    <property type="component" value="Chromosome"/>
</dbReference>
<gene>
    <name evidence="4" type="ORF">MJO52_09650</name>
</gene>
<dbReference type="EMBL" id="CP092418">
    <property type="protein sequence ID" value="USD23380.1"/>
    <property type="molecule type" value="Genomic_DNA"/>
</dbReference>
<evidence type="ECO:0000313" key="5">
    <source>
        <dbReference type="Proteomes" id="UP001055658"/>
    </source>
</evidence>
<dbReference type="InterPro" id="IPR058647">
    <property type="entry name" value="BSH_CzcB-like"/>
</dbReference>
<accession>A0ABY4VGE0</accession>
<dbReference type="Pfam" id="PF25973">
    <property type="entry name" value="BSH_CzcB"/>
    <property type="match status" value="1"/>
</dbReference>
<dbReference type="SUPFAM" id="SSF111369">
    <property type="entry name" value="HlyD-like secretion proteins"/>
    <property type="match status" value="1"/>
</dbReference>
<feature type="coiled-coil region" evidence="2">
    <location>
        <begin position="113"/>
        <end position="174"/>
    </location>
</feature>
<dbReference type="NCBIfam" id="TIGR01730">
    <property type="entry name" value="RND_mfp"/>
    <property type="match status" value="1"/>
</dbReference>
<name>A0ABY4VGE0_9GAMM</name>
<reference evidence="4" key="1">
    <citation type="submission" date="2022-02" db="EMBL/GenBank/DDBJ databases">
        <title>Coral-associated bacteria.</title>
        <authorList>
            <person name="Tang K."/>
            <person name="Wang X."/>
        </authorList>
    </citation>
    <scope>NUCLEOTIDE SEQUENCE</scope>
    <source>
        <strain evidence="4">SCSIO 43006</strain>
    </source>
</reference>
<proteinExistence type="inferred from homology"/>
<protein>
    <submittedName>
        <fullName evidence="4">Efflux RND transporter periplasmic adaptor subunit</fullName>
    </submittedName>
</protein>
<comment type="similarity">
    <text evidence="1">Belongs to the membrane fusion protein (MFP) (TC 8.A.1) family.</text>
</comment>
<dbReference type="Gene3D" id="2.40.30.170">
    <property type="match status" value="1"/>
</dbReference>
<keyword evidence="2" id="KW-0175">Coiled coil</keyword>
<sequence>MAGIWLKRRAAGIVATSLLVLVGLWLMAEQQPAAMVEKPKESGLTVTVVEAVPTDAQLEVKTTGITQPRWATEVIASVSGRVTHIANHAMPGSLIRKGETLASLQDTFYQAELRAAQARVSEAELNLAEILMRQYVAKRGDKAKSSFGRLEPHVKAAEANREAARGALASSQQRLADTQIKAPFDSVVIADLINPGQWINEGGVLFRVAASDYLDVKVELSEQTWQRLNGLQQGPYKITIEAPDGQQWQASVRYLSPIMDADTRQRSLMLQVANPFQRETPLLADQQVDVVFAGKTQSYVVSAPASVLTEDGKVWSVSEQSLLLEEIELLDMRPDSVLFRYKNRPHQNRQLVRFPLTNFLEGQAVAMTIH</sequence>
<evidence type="ECO:0000256" key="2">
    <source>
        <dbReference type="SAM" id="Coils"/>
    </source>
</evidence>
<evidence type="ECO:0000313" key="4">
    <source>
        <dbReference type="EMBL" id="USD23380.1"/>
    </source>
</evidence>
<dbReference type="Gene3D" id="2.40.50.100">
    <property type="match status" value="1"/>
</dbReference>
<organism evidence="4 5">
    <name type="scientific">Microbulbifer variabilis</name>
    <dbReference type="NCBI Taxonomy" id="266805"/>
    <lineage>
        <taxon>Bacteria</taxon>
        <taxon>Pseudomonadati</taxon>
        <taxon>Pseudomonadota</taxon>
        <taxon>Gammaproteobacteria</taxon>
        <taxon>Cellvibrionales</taxon>
        <taxon>Microbulbiferaceae</taxon>
        <taxon>Microbulbifer</taxon>
    </lineage>
</organism>
<evidence type="ECO:0000259" key="3">
    <source>
        <dbReference type="Pfam" id="PF25973"/>
    </source>
</evidence>